<dbReference type="RefSeq" id="WP_172163968.1">
    <property type="nucleotide sequence ID" value="NZ_CP053564.1"/>
</dbReference>
<dbReference type="CDD" id="cd07043">
    <property type="entry name" value="STAS_anti-anti-sigma_factors"/>
    <property type="match status" value="1"/>
</dbReference>
<dbReference type="PANTHER" id="PTHR35526">
    <property type="entry name" value="ANTI-SIGMA-F FACTOR RSBW-RELATED"/>
    <property type="match status" value="1"/>
</dbReference>
<dbReference type="CDD" id="cd16936">
    <property type="entry name" value="HATPase_RsbW-like"/>
    <property type="match status" value="1"/>
</dbReference>
<dbReference type="SUPFAM" id="SSF55874">
    <property type="entry name" value="ATPase domain of HSP90 chaperone/DNA topoisomerase II/histidine kinase"/>
    <property type="match status" value="1"/>
</dbReference>
<feature type="region of interest" description="Disordered" evidence="2">
    <location>
        <begin position="145"/>
        <end position="164"/>
    </location>
</feature>
<dbReference type="AlphaFoldDB" id="A0A6M6JS37"/>
<dbReference type="KEGG" id="pbro:HOP40_27440"/>
<name>A0A6M6JS37_9PSEU</name>
<proteinExistence type="predicted"/>
<keyword evidence="1" id="KW-0808">Transferase</keyword>
<gene>
    <name evidence="4" type="ORF">HOP40_27440</name>
</gene>
<dbReference type="SUPFAM" id="SSF52091">
    <property type="entry name" value="SpoIIaa-like"/>
    <property type="match status" value="1"/>
</dbReference>
<feature type="domain" description="STAS" evidence="3">
    <location>
        <begin position="3"/>
        <end position="127"/>
    </location>
</feature>
<accession>A0A6M6JS37</accession>
<reference evidence="4 5" key="1">
    <citation type="submission" date="2020-05" db="EMBL/GenBank/DDBJ databases">
        <authorList>
            <person name="Mo P."/>
        </authorList>
    </citation>
    <scope>NUCLEOTIDE SEQUENCE [LARGE SCALE GENOMIC DNA]</scope>
    <source>
        <strain evidence="4 5">Gen01</strain>
    </source>
</reference>
<keyword evidence="5" id="KW-1185">Reference proteome</keyword>
<dbReference type="InterPro" id="IPR036890">
    <property type="entry name" value="HATPase_C_sf"/>
</dbReference>
<evidence type="ECO:0000313" key="4">
    <source>
        <dbReference type="EMBL" id="QJY49051.1"/>
    </source>
</evidence>
<dbReference type="Gene3D" id="3.30.750.24">
    <property type="entry name" value="STAS domain"/>
    <property type="match status" value="1"/>
</dbReference>
<dbReference type="Pfam" id="PF13581">
    <property type="entry name" value="HATPase_c_2"/>
    <property type="match status" value="1"/>
</dbReference>
<dbReference type="PROSITE" id="PS50801">
    <property type="entry name" value="STAS"/>
    <property type="match status" value="1"/>
</dbReference>
<protein>
    <submittedName>
        <fullName evidence="4">STAS domain-containing protein</fullName>
    </submittedName>
</protein>
<evidence type="ECO:0000313" key="5">
    <source>
        <dbReference type="Proteomes" id="UP000505377"/>
    </source>
</evidence>
<evidence type="ECO:0000256" key="2">
    <source>
        <dbReference type="SAM" id="MobiDB-lite"/>
    </source>
</evidence>
<dbReference type="Pfam" id="PF01740">
    <property type="entry name" value="STAS"/>
    <property type="match status" value="1"/>
</dbReference>
<keyword evidence="1" id="KW-0723">Serine/threonine-protein kinase</keyword>
<dbReference type="EMBL" id="CP053564">
    <property type="protein sequence ID" value="QJY49051.1"/>
    <property type="molecule type" value="Genomic_DNA"/>
</dbReference>
<evidence type="ECO:0000259" key="3">
    <source>
        <dbReference type="PROSITE" id="PS50801"/>
    </source>
</evidence>
<dbReference type="InterPro" id="IPR036513">
    <property type="entry name" value="STAS_dom_sf"/>
</dbReference>
<dbReference type="PANTHER" id="PTHR35526:SF3">
    <property type="entry name" value="ANTI-SIGMA-F FACTOR RSBW"/>
    <property type="match status" value="1"/>
</dbReference>
<keyword evidence="1" id="KW-0418">Kinase</keyword>
<dbReference type="Proteomes" id="UP000505377">
    <property type="component" value="Chromosome"/>
</dbReference>
<dbReference type="InterPro" id="IPR002645">
    <property type="entry name" value="STAS_dom"/>
</dbReference>
<dbReference type="Gene3D" id="3.30.565.10">
    <property type="entry name" value="Histidine kinase-like ATPase, C-terminal domain"/>
    <property type="match status" value="1"/>
</dbReference>
<sequence>MLSVEVVEAVPGVLVLQPRGDIDLSTAWVLDDALDAALASTAHGVILDRDAVAFLAAAGVRALVDARTTAYRRSIGFRLAGGSSFVLRVLGVVHLRRPVAALRVRRSCARRDRVAGSDALSEACGAAGGFEPAVGGHAPEMRRSSLCGRGGAAPSSWRREGESRMGVDRAHPAVTASFDTSPGVAQQARITAARAASAWGVDGDSVRDLLIVVTELVSNAVEHARTPSTLALHLHGSVVHVAVSDASTALPVVRPFDPRAARGRGMQMVEAVSARWGHRTTTRGKTVWAEVPVVLV</sequence>
<dbReference type="InterPro" id="IPR003594">
    <property type="entry name" value="HATPase_dom"/>
</dbReference>
<dbReference type="InterPro" id="IPR050267">
    <property type="entry name" value="Anti-sigma-factor_SerPK"/>
</dbReference>
<evidence type="ECO:0000256" key="1">
    <source>
        <dbReference type="ARBA" id="ARBA00022527"/>
    </source>
</evidence>
<dbReference type="GO" id="GO:0004674">
    <property type="term" value="F:protein serine/threonine kinase activity"/>
    <property type="evidence" value="ECO:0007669"/>
    <property type="project" value="UniProtKB-KW"/>
</dbReference>
<organism evidence="4 5">
    <name type="scientific">Pseudonocardia broussonetiae</name>
    <dbReference type="NCBI Taxonomy" id="2736640"/>
    <lineage>
        <taxon>Bacteria</taxon>
        <taxon>Bacillati</taxon>
        <taxon>Actinomycetota</taxon>
        <taxon>Actinomycetes</taxon>
        <taxon>Pseudonocardiales</taxon>
        <taxon>Pseudonocardiaceae</taxon>
        <taxon>Pseudonocardia</taxon>
    </lineage>
</organism>